<dbReference type="EMBL" id="BDEQ01000001">
    <property type="protein sequence ID" value="GAT96074.1"/>
    <property type="molecule type" value="Genomic_DNA"/>
</dbReference>
<dbReference type="VEuPathDB" id="AmoebaDB:EHI7A_198140"/>
<dbReference type="VEuPathDB" id="AmoebaDB:EHI5A_048230"/>
<accession>A0A5K1ULW2</accession>
<reference evidence="1 2" key="1">
    <citation type="submission" date="2016-05" db="EMBL/GenBank/DDBJ databases">
        <title>First whole genome sequencing of Entamoeba histolytica HM1:IMSS-clone-6.</title>
        <authorList>
            <person name="Mukherjee Avik.K."/>
            <person name="Izumyama S."/>
            <person name="Nakada-Tsukui K."/>
            <person name="Nozaki T."/>
        </authorList>
    </citation>
    <scope>NUCLEOTIDE SEQUENCE [LARGE SCALE GENOMIC DNA]</scope>
    <source>
        <strain evidence="1 2">HM1:IMSS clone 6</strain>
    </source>
</reference>
<evidence type="ECO:0000313" key="1">
    <source>
        <dbReference type="EMBL" id="GAT96074.1"/>
    </source>
</evidence>
<dbReference type="VEuPathDB" id="AmoebaDB:KM1_111830"/>
<dbReference type="OMA" id="YFQPLKG"/>
<comment type="caution">
    <text evidence="1">The sequence shown here is derived from an EMBL/GenBank/DDBJ whole genome shotgun (WGS) entry which is preliminary data.</text>
</comment>
<organism evidence="1 2">
    <name type="scientific">Entamoeba histolytica</name>
    <dbReference type="NCBI Taxonomy" id="5759"/>
    <lineage>
        <taxon>Eukaryota</taxon>
        <taxon>Amoebozoa</taxon>
        <taxon>Evosea</taxon>
        <taxon>Archamoebae</taxon>
        <taxon>Mastigamoebida</taxon>
        <taxon>Entamoebidae</taxon>
        <taxon>Entamoeba</taxon>
    </lineage>
</organism>
<protein>
    <submittedName>
        <fullName evidence="1">Uncharacterized protein</fullName>
    </submittedName>
</protein>
<proteinExistence type="predicted"/>
<dbReference type="AlphaFoldDB" id="A0A5K1ULW2"/>
<evidence type="ECO:0000313" key="2">
    <source>
        <dbReference type="Proteomes" id="UP000078387"/>
    </source>
</evidence>
<dbReference type="VEuPathDB" id="AmoebaDB:EHI_195010"/>
<sequence length="734" mass="86014">MAKEEESLFKLYEEVGEEGSIKEVFNKDTRERSINYIIHFFGASRQSDITMFYASKKKGIKKNEYQIKFYLQPLKGKFEGERYYSILPSNFKIISVAWNKDKDCILYVLKMINANSSRYALFCTGNKASYEAVEIQVSTQPIEEYFTIQSSEEESKNNFYLISSNWVKLVTIHQRNIRKNEVLTVSSRYRETYCSVCTYNGYVYLFTLSEISRIPNGMLESDKIEKINIKNSQYYEKFMVLYQQYKIALHVKCSNSALEQISCSGLDKYSFPITVNQGSDQFGNEKVGGGAVIMTKCILDNLFVICLSKNYCIVLITKPNSKEFECIYEDWSEEDKYMNIFYGFELFFIISKQGVIVLNTTNLQYVFINTKTNQLNTISSIGEKRMNGGRKIVSIDTHTLDLKLIGLNEIFFNYVNDPMINYTFLSHGFYPKGGINPFCYINFNNPTSEEIMENIIFQLGSYVLGNENSIYRNLLCRTVNNEGIYRLPFPHEGFELTKYSTLLPFMKTATNGTLLTKDQWKSKMGNIIEMFYKKKLDYKQFVDSYFAKLEEILRMIRKKFNETIANLNEERMILETIFFNGCMNKVYKELALEKEEDYCEVNVKFFQLYPFEIVVQFDSLGIFELSISEASTILNQIKVQAERLKDPHYKIKEQLFVIRKLCSSDEEFKEMLNTITSYKFNNTLKCQKLDKYYSFYNETSPEMIFKRKVDEIIVTPPTTTHLKEKKLLKFFTLN</sequence>
<name>A0A5K1ULW2_ENTHI</name>
<dbReference type="Proteomes" id="UP000078387">
    <property type="component" value="Unassembled WGS sequence"/>
</dbReference>
<dbReference type="VEuPathDB" id="AmoebaDB:EHI8A_104730"/>
<gene>
    <name evidence="1" type="ORF">CL6EHI_195010</name>
</gene>